<gene>
    <name evidence="2" type="ORF">NEOLEDRAFT_859659</name>
</gene>
<feature type="region of interest" description="Disordered" evidence="1">
    <location>
        <begin position="87"/>
        <end position="153"/>
    </location>
</feature>
<accession>A0A165URK6</accession>
<sequence length="153" mass="17238">MIMQSNLSSVSLRESKNDHKEHWSEDPWLRVRPRLEDSLLVSSGLCAVPPAVRPSYHPYDSQPVTPRDVQWNPFPCVTITQCQATDGSTRTRRWSQSGQGVSKKSPLCQPTFELPGTSRKPSGRVVSPPKDIHISWMGQGKDRRDPRCCITAE</sequence>
<evidence type="ECO:0000313" key="2">
    <source>
        <dbReference type="EMBL" id="KZT28591.1"/>
    </source>
</evidence>
<dbReference type="OrthoDB" id="10372806at2759"/>
<dbReference type="AlphaFoldDB" id="A0A165URK6"/>
<feature type="compositionally biased region" description="Polar residues" evidence="1">
    <location>
        <begin position="87"/>
        <end position="102"/>
    </location>
</feature>
<protein>
    <submittedName>
        <fullName evidence="2">Uncharacterized protein</fullName>
    </submittedName>
</protein>
<dbReference type="EMBL" id="KV425557">
    <property type="protein sequence ID" value="KZT28591.1"/>
    <property type="molecule type" value="Genomic_DNA"/>
</dbReference>
<evidence type="ECO:0000313" key="3">
    <source>
        <dbReference type="Proteomes" id="UP000076761"/>
    </source>
</evidence>
<organism evidence="2 3">
    <name type="scientific">Neolentinus lepideus HHB14362 ss-1</name>
    <dbReference type="NCBI Taxonomy" id="1314782"/>
    <lineage>
        <taxon>Eukaryota</taxon>
        <taxon>Fungi</taxon>
        <taxon>Dikarya</taxon>
        <taxon>Basidiomycota</taxon>
        <taxon>Agaricomycotina</taxon>
        <taxon>Agaricomycetes</taxon>
        <taxon>Gloeophyllales</taxon>
        <taxon>Gloeophyllaceae</taxon>
        <taxon>Neolentinus</taxon>
    </lineage>
</organism>
<feature type="region of interest" description="Disordered" evidence="1">
    <location>
        <begin position="1"/>
        <end position="24"/>
    </location>
</feature>
<feature type="compositionally biased region" description="Polar residues" evidence="1">
    <location>
        <begin position="1"/>
        <end position="12"/>
    </location>
</feature>
<evidence type="ECO:0000256" key="1">
    <source>
        <dbReference type="SAM" id="MobiDB-lite"/>
    </source>
</evidence>
<feature type="compositionally biased region" description="Basic and acidic residues" evidence="1">
    <location>
        <begin position="13"/>
        <end position="24"/>
    </location>
</feature>
<reference evidence="2 3" key="1">
    <citation type="journal article" date="2016" name="Mol. Biol. Evol.">
        <title>Comparative Genomics of Early-Diverging Mushroom-Forming Fungi Provides Insights into the Origins of Lignocellulose Decay Capabilities.</title>
        <authorList>
            <person name="Nagy L.G."/>
            <person name="Riley R."/>
            <person name="Tritt A."/>
            <person name="Adam C."/>
            <person name="Daum C."/>
            <person name="Floudas D."/>
            <person name="Sun H."/>
            <person name="Yadav J.S."/>
            <person name="Pangilinan J."/>
            <person name="Larsson K.H."/>
            <person name="Matsuura K."/>
            <person name="Barry K."/>
            <person name="Labutti K."/>
            <person name="Kuo R."/>
            <person name="Ohm R.A."/>
            <person name="Bhattacharya S.S."/>
            <person name="Shirouzu T."/>
            <person name="Yoshinaga Y."/>
            <person name="Martin F.M."/>
            <person name="Grigoriev I.V."/>
            <person name="Hibbett D.S."/>
        </authorList>
    </citation>
    <scope>NUCLEOTIDE SEQUENCE [LARGE SCALE GENOMIC DNA]</scope>
    <source>
        <strain evidence="2 3">HHB14362 ss-1</strain>
    </source>
</reference>
<keyword evidence="3" id="KW-1185">Reference proteome</keyword>
<dbReference type="InParanoid" id="A0A165URK6"/>
<proteinExistence type="predicted"/>
<name>A0A165URK6_9AGAM</name>
<dbReference type="Proteomes" id="UP000076761">
    <property type="component" value="Unassembled WGS sequence"/>
</dbReference>